<keyword evidence="2" id="KW-1185">Reference proteome</keyword>
<accession>A0A1G5CW47</accession>
<protein>
    <submittedName>
        <fullName evidence="1">Uncharacterized protein</fullName>
    </submittedName>
</protein>
<proteinExistence type="predicted"/>
<gene>
    <name evidence="1" type="ORF">SAMN05216233_103250</name>
</gene>
<dbReference type="Proteomes" id="UP000198870">
    <property type="component" value="Unassembled WGS sequence"/>
</dbReference>
<organism evidence="1 2">
    <name type="scientific">Desulfoluna spongiiphila</name>
    <dbReference type="NCBI Taxonomy" id="419481"/>
    <lineage>
        <taxon>Bacteria</taxon>
        <taxon>Pseudomonadati</taxon>
        <taxon>Thermodesulfobacteriota</taxon>
        <taxon>Desulfobacteria</taxon>
        <taxon>Desulfobacterales</taxon>
        <taxon>Desulfolunaceae</taxon>
        <taxon>Desulfoluna</taxon>
    </lineage>
</organism>
<dbReference type="EMBL" id="FMUX01000003">
    <property type="protein sequence ID" value="SCY06675.1"/>
    <property type="molecule type" value="Genomic_DNA"/>
</dbReference>
<name>A0A1G5CW47_9BACT</name>
<sequence length="284" mass="31414">MVDKVFSLNFPLNNLPLWLKWHTPCKNKRVHVRKRVPRIGMHDRDAFESEQSRLRHSPTKAGELCTARSACRPEKGAGAVFCLFYCLSLSSPPAVRPAPEWVGGVPWRAEGSQTTGTNRERLMMNIQPHSPQSALAQCLPCVEPADGVAHVYRATLLEPSPKRQECHAVSALQPLERNEYLCGIVPHRYFSFRGGPGRKSGQRRWGRPHIPIQVAWGVEPFVSMGESMPLNVCPHGAEGGGVASGTSTQTLWARREGAREKQAGQVEGSVIFMVTRDHDRAAGV</sequence>
<evidence type="ECO:0000313" key="2">
    <source>
        <dbReference type="Proteomes" id="UP000198870"/>
    </source>
</evidence>
<reference evidence="1 2" key="1">
    <citation type="submission" date="2016-10" db="EMBL/GenBank/DDBJ databases">
        <authorList>
            <person name="de Groot N.N."/>
        </authorList>
    </citation>
    <scope>NUCLEOTIDE SEQUENCE [LARGE SCALE GENOMIC DNA]</scope>
    <source>
        <strain evidence="1 2">AA1</strain>
    </source>
</reference>
<dbReference type="AlphaFoldDB" id="A0A1G5CW47"/>
<evidence type="ECO:0000313" key="1">
    <source>
        <dbReference type="EMBL" id="SCY06675.1"/>
    </source>
</evidence>